<protein>
    <recommendedName>
        <fullName evidence="5">BHLH domain-containing protein</fullName>
    </recommendedName>
</protein>
<accession>A0A1B6MJ77</accession>
<dbReference type="PANTHER" id="PTHR23042">
    <property type="entry name" value="CIRCADIAN PROTEIN CLOCK/ARNT/BMAL/PAS"/>
    <property type="match status" value="1"/>
</dbReference>
<dbReference type="GO" id="GO:0046983">
    <property type="term" value="F:protein dimerization activity"/>
    <property type="evidence" value="ECO:0007669"/>
    <property type="project" value="InterPro"/>
</dbReference>
<dbReference type="Gene3D" id="4.10.280.10">
    <property type="entry name" value="Helix-loop-helix DNA-binding domain"/>
    <property type="match status" value="1"/>
</dbReference>
<evidence type="ECO:0008006" key="5">
    <source>
        <dbReference type="Google" id="ProtNLM"/>
    </source>
</evidence>
<dbReference type="EMBL" id="GEBQ01003957">
    <property type="protein sequence ID" value="JAT36020.1"/>
    <property type="molecule type" value="Transcribed_RNA"/>
</dbReference>
<feature type="region of interest" description="Disordered" evidence="1">
    <location>
        <begin position="201"/>
        <end position="233"/>
    </location>
</feature>
<sequence length="233" mass="26451">MSVNMQRWPPHTHDSRGYYPLTPQPTPWLPLLYHPLDNRNIYGNNYAAPSSNRTMRNMAEKMRRDKLNHFITELSGLVPIISFSPKKLDKTSILRLAATYIRLHNVIFGSVRHDNRRSSTLSTVHRQMMEYLPQYLASFNWSENVLEEMDGMLMIVNGAGRIIFISHTVEKLLGHTQIELMGQSLYNLTCLEDYDELKRNLAPDDDPAAASSNGETAAPEESSCDSSNGPTTP</sequence>
<evidence type="ECO:0000313" key="4">
    <source>
        <dbReference type="EMBL" id="JAT36020.1"/>
    </source>
</evidence>
<gene>
    <name evidence="4" type="ORF">g.2416</name>
</gene>
<feature type="non-terminal residue" evidence="4">
    <location>
        <position position="233"/>
    </location>
</feature>
<dbReference type="InterPro" id="IPR050933">
    <property type="entry name" value="Circadian_TF"/>
</dbReference>
<feature type="domain" description="PAS" evidence="2">
    <location>
        <begin position="145"/>
        <end position="201"/>
    </location>
</feature>
<dbReference type="AlphaFoldDB" id="A0A1B6MJ77"/>
<dbReference type="SUPFAM" id="SSF47459">
    <property type="entry name" value="HLH, helix-loop-helix DNA-binding domain"/>
    <property type="match status" value="1"/>
</dbReference>
<proteinExistence type="predicted"/>
<dbReference type="Gene3D" id="3.30.450.20">
    <property type="entry name" value="PAS domain"/>
    <property type="match status" value="1"/>
</dbReference>
<organism evidence="4">
    <name type="scientific">Graphocephala atropunctata</name>
    <dbReference type="NCBI Taxonomy" id="36148"/>
    <lineage>
        <taxon>Eukaryota</taxon>
        <taxon>Metazoa</taxon>
        <taxon>Ecdysozoa</taxon>
        <taxon>Arthropoda</taxon>
        <taxon>Hexapoda</taxon>
        <taxon>Insecta</taxon>
        <taxon>Pterygota</taxon>
        <taxon>Neoptera</taxon>
        <taxon>Paraneoptera</taxon>
        <taxon>Hemiptera</taxon>
        <taxon>Auchenorrhyncha</taxon>
        <taxon>Membracoidea</taxon>
        <taxon>Cicadellidae</taxon>
        <taxon>Cicadellinae</taxon>
        <taxon>Cicadellini</taxon>
        <taxon>Graphocephala</taxon>
    </lineage>
</organism>
<dbReference type="InterPro" id="IPR011598">
    <property type="entry name" value="bHLH_dom"/>
</dbReference>
<dbReference type="CDD" id="cd11391">
    <property type="entry name" value="bHLH_PAS"/>
    <property type="match status" value="1"/>
</dbReference>
<dbReference type="SMART" id="SM00353">
    <property type="entry name" value="HLH"/>
    <property type="match status" value="1"/>
</dbReference>
<evidence type="ECO:0000256" key="1">
    <source>
        <dbReference type="SAM" id="MobiDB-lite"/>
    </source>
</evidence>
<feature type="domain" description="BHLH" evidence="3">
    <location>
        <begin position="51"/>
        <end position="104"/>
    </location>
</feature>
<dbReference type="Pfam" id="PF00010">
    <property type="entry name" value="HLH"/>
    <property type="match status" value="1"/>
</dbReference>
<dbReference type="InterPro" id="IPR036638">
    <property type="entry name" value="HLH_DNA-bd_sf"/>
</dbReference>
<dbReference type="InterPro" id="IPR013767">
    <property type="entry name" value="PAS_fold"/>
</dbReference>
<dbReference type="InterPro" id="IPR035965">
    <property type="entry name" value="PAS-like_dom_sf"/>
</dbReference>
<dbReference type="NCBIfam" id="TIGR00229">
    <property type="entry name" value="sensory_box"/>
    <property type="match status" value="1"/>
</dbReference>
<dbReference type="SUPFAM" id="SSF55785">
    <property type="entry name" value="PYP-like sensor domain (PAS domain)"/>
    <property type="match status" value="1"/>
</dbReference>
<evidence type="ECO:0000259" key="2">
    <source>
        <dbReference type="PROSITE" id="PS50112"/>
    </source>
</evidence>
<feature type="compositionally biased region" description="Polar residues" evidence="1">
    <location>
        <begin position="224"/>
        <end position="233"/>
    </location>
</feature>
<dbReference type="CDD" id="cd00130">
    <property type="entry name" value="PAS"/>
    <property type="match status" value="1"/>
</dbReference>
<dbReference type="InterPro" id="IPR000014">
    <property type="entry name" value="PAS"/>
</dbReference>
<reference evidence="4" key="1">
    <citation type="submission" date="2015-11" db="EMBL/GenBank/DDBJ databases">
        <title>De novo transcriptome assembly of four potential Pierce s Disease insect vectors from Arizona vineyards.</title>
        <authorList>
            <person name="Tassone E.E."/>
        </authorList>
    </citation>
    <scope>NUCLEOTIDE SEQUENCE</scope>
</reference>
<evidence type="ECO:0000259" key="3">
    <source>
        <dbReference type="PROSITE" id="PS50888"/>
    </source>
</evidence>
<dbReference type="GO" id="GO:0045944">
    <property type="term" value="P:positive regulation of transcription by RNA polymerase II"/>
    <property type="evidence" value="ECO:0007669"/>
    <property type="project" value="UniProtKB-ARBA"/>
</dbReference>
<dbReference type="Pfam" id="PF00989">
    <property type="entry name" value="PAS"/>
    <property type="match status" value="1"/>
</dbReference>
<name>A0A1B6MJ77_9HEMI</name>
<dbReference type="SMART" id="SM00091">
    <property type="entry name" value="PAS"/>
    <property type="match status" value="1"/>
</dbReference>
<dbReference type="PROSITE" id="PS50888">
    <property type="entry name" value="BHLH"/>
    <property type="match status" value="1"/>
</dbReference>
<dbReference type="PROSITE" id="PS50112">
    <property type="entry name" value="PAS"/>
    <property type="match status" value="1"/>
</dbReference>